<dbReference type="PANTHER" id="PTHR20930:SF0">
    <property type="entry name" value="PROTEIN ILRUN"/>
    <property type="match status" value="1"/>
</dbReference>
<dbReference type="Pfam" id="PF14555">
    <property type="entry name" value="UBA_4"/>
    <property type="match status" value="1"/>
</dbReference>
<keyword evidence="6" id="KW-0539">Nucleus</keyword>
<evidence type="ECO:0000256" key="5">
    <source>
        <dbReference type="ARBA" id="ARBA00022859"/>
    </source>
</evidence>
<dbReference type="FunFam" id="1.10.8.10:FF:000015">
    <property type="entry name" value="Chromosome 6 C6orf106 homolog"/>
    <property type="match status" value="1"/>
</dbReference>
<dbReference type="GO" id="GO:0043130">
    <property type="term" value="F:ubiquitin binding"/>
    <property type="evidence" value="ECO:0007669"/>
    <property type="project" value="TreeGrafter"/>
</dbReference>
<dbReference type="GO" id="GO:0005634">
    <property type="term" value="C:nucleus"/>
    <property type="evidence" value="ECO:0007669"/>
    <property type="project" value="UniProtKB-SubCell"/>
</dbReference>
<proteinExistence type="predicted"/>
<dbReference type="CDD" id="cd14947">
    <property type="entry name" value="NBR1_like"/>
    <property type="match status" value="1"/>
</dbReference>
<evidence type="ECO:0000256" key="2">
    <source>
        <dbReference type="ARBA" id="ARBA00004496"/>
    </source>
</evidence>
<keyword evidence="4" id="KW-0399">Innate immunity</keyword>
<dbReference type="GO" id="GO:0016236">
    <property type="term" value="P:macroautophagy"/>
    <property type="evidence" value="ECO:0007669"/>
    <property type="project" value="TreeGrafter"/>
</dbReference>
<evidence type="ECO:0000259" key="8">
    <source>
        <dbReference type="Pfam" id="PF16158"/>
    </source>
</evidence>
<dbReference type="InterPro" id="IPR009060">
    <property type="entry name" value="UBA-like_sf"/>
</dbReference>
<evidence type="ECO:0000313" key="9">
    <source>
        <dbReference type="EMBL" id="CAL1272548.1"/>
    </source>
</evidence>
<evidence type="ECO:0000313" key="10">
    <source>
        <dbReference type="Proteomes" id="UP001497382"/>
    </source>
</evidence>
<comment type="subcellular location">
    <subcellularLocation>
        <location evidence="2">Cytoplasm</location>
    </subcellularLocation>
    <subcellularLocation>
        <location evidence="1">Nucleus</location>
    </subcellularLocation>
</comment>
<dbReference type="GO" id="GO:0045087">
    <property type="term" value="P:innate immune response"/>
    <property type="evidence" value="ECO:0007669"/>
    <property type="project" value="UniProtKB-KW"/>
</dbReference>
<reference evidence="9 10" key="1">
    <citation type="submission" date="2024-04" db="EMBL/GenBank/DDBJ databases">
        <authorList>
            <person name="Rising A."/>
            <person name="Reimegard J."/>
            <person name="Sonavane S."/>
            <person name="Akerstrom W."/>
            <person name="Nylinder S."/>
            <person name="Hedman E."/>
            <person name="Kallberg Y."/>
        </authorList>
    </citation>
    <scope>NUCLEOTIDE SEQUENCE [LARGE SCALE GENOMIC DNA]</scope>
</reference>
<keyword evidence="10" id="KW-1185">Reference proteome</keyword>
<accession>A0AAV1ZN52</accession>
<evidence type="ECO:0000256" key="6">
    <source>
        <dbReference type="ARBA" id="ARBA00023242"/>
    </source>
</evidence>
<name>A0AAV1ZN52_9ARAC</name>
<dbReference type="InterPro" id="IPR032350">
    <property type="entry name" value="Nbr1_FW"/>
</dbReference>
<dbReference type="Proteomes" id="UP001497382">
    <property type="component" value="Unassembled WGS sequence"/>
</dbReference>
<dbReference type="CDD" id="cd14349">
    <property type="entry name" value="UBA_CF106"/>
    <property type="match status" value="1"/>
</dbReference>
<evidence type="ECO:0000256" key="3">
    <source>
        <dbReference type="ARBA" id="ARBA00022490"/>
    </source>
</evidence>
<dbReference type="Gene3D" id="2.60.40.10">
    <property type="entry name" value="Immunoglobulins"/>
    <property type="match status" value="1"/>
</dbReference>
<dbReference type="InterPro" id="IPR013783">
    <property type="entry name" value="Ig-like_fold"/>
</dbReference>
<dbReference type="FunFam" id="2.60.40.10:FF:000289">
    <property type="entry name" value="Chromosome 6 open reading frame 106"/>
    <property type="match status" value="1"/>
</dbReference>
<dbReference type="Pfam" id="PF16158">
    <property type="entry name" value="N_BRCA1_IG"/>
    <property type="match status" value="1"/>
</dbReference>
<protein>
    <recommendedName>
        <fullName evidence="7">Protein ILRUN</fullName>
    </recommendedName>
</protein>
<keyword evidence="5" id="KW-0391">Immunity</keyword>
<gene>
    <name evidence="9" type="ORF">LARSCL_LOCUS6453</name>
</gene>
<evidence type="ECO:0000256" key="7">
    <source>
        <dbReference type="ARBA" id="ARBA00070744"/>
    </source>
</evidence>
<dbReference type="GO" id="GO:0000407">
    <property type="term" value="C:phagophore assembly site"/>
    <property type="evidence" value="ECO:0007669"/>
    <property type="project" value="TreeGrafter"/>
</dbReference>
<dbReference type="SUPFAM" id="SSF46934">
    <property type="entry name" value="UBA-like"/>
    <property type="match status" value="1"/>
</dbReference>
<keyword evidence="3" id="KW-0963">Cytoplasm</keyword>
<evidence type="ECO:0000256" key="1">
    <source>
        <dbReference type="ARBA" id="ARBA00004123"/>
    </source>
</evidence>
<sequence length="289" mass="32136">MLKMDIDRDLDAGLLQQFSCLGTTDRDVLISQLQKLLGDQLNPAGCAFFLDMNNWNLQAAVCSYFDFDSPRDKLPKMAFVRDVTIGEGEAVPPNMKFVKTWKIQNPSDERWPPGCCLRFTAGDQLGHVDRVIVEALEPYEMTDVSIEMVSPQAPGIYQGQWRMSTATGQFFGEVIWVIVTVAEGGLLSLTQQMDAFHQLGSPPKTSHVAVNPFGPPDVKFEGPGTMETSLDSQTTPHITTSIGENSYYHENSISTVIENHQDLQQQFLISPNATHNFVNNDSSNEEMIS</sequence>
<dbReference type="InterPro" id="IPR039517">
    <property type="entry name" value="C6orf106_UBA-like"/>
</dbReference>
<organism evidence="9 10">
    <name type="scientific">Larinioides sclopetarius</name>
    <dbReference type="NCBI Taxonomy" id="280406"/>
    <lineage>
        <taxon>Eukaryota</taxon>
        <taxon>Metazoa</taxon>
        <taxon>Ecdysozoa</taxon>
        <taxon>Arthropoda</taxon>
        <taxon>Chelicerata</taxon>
        <taxon>Arachnida</taxon>
        <taxon>Araneae</taxon>
        <taxon>Araneomorphae</taxon>
        <taxon>Entelegynae</taxon>
        <taxon>Araneoidea</taxon>
        <taxon>Araneidae</taxon>
        <taxon>Larinioides</taxon>
    </lineage>
</organism>
<evidence type="ECO:0000256" key="4">
    <source>
        <dbReference type="ARBA" id="ARBA00022588"/>
    </source>
</evidence>
<dbReference type="AlphaFoldDB" id="A0AAV1ZN52"/>
<dbReference type="PANTHER" id="PTHR20930">
    <property type="entry name" value="OVARIAN CARCINOMA ANTIGEN CA125-RELATED"/>
    <property type="match status" value="1"/>
</dbReference>
<feature type="domain" description="Nbr1 FW" evidence="8">
    <location>
        <begin position="84"/>
        <end position="181"/>
    </location>
</feature>
<comment type="caution">
    <text evidence="9">The sequence shown here is derived from an EMBL/GenBank/DDBJ whole genome shotgun (WGS) entry which is preliminary data.</text>
</comment>
<dbReference type="Gene3D" id="1.10.8.10">
    <property type="entry name" value="DNA helicase RuvA subunit, C-terminal domain"/>
    <property type="match status" value="1"/>
</dbReference>
<dbReference type="EMBL" id="CAXIEN010000062">
    <property type="protein sequence ID" value="CAL1272548.1"/>
    <property type="molecule type" value="Genomic_DNA"/>
</dbReference>